<evidence type="ECO:0000256" key="9">
    <source>
        <dbReference type="ARBA" id="ARBA00023224"/>
    </source>
</evidence>
<accession>A0A9Q0X6D7</accession>
<keyword evidence="4 10" id="KW-1133">Transmembrane helix</keyword>
<evidence type="ECO:0000256" key="10">
    <source>
        <dbReference type="SAM" id="Phobius"/>
    </source>
</evidence>
<evidence type="ECO:0000259" key="11">
    <source>
        <dbReference type="PROSITE" id="PS50262"/>
    </source>
</evidence>
<keyword evidence="7" id="KW-0675">Receptor</keyword>
<reference evidence="12" key="1">
    <citation type="journal article" date="2023" name="DNA Res.">
        <title>Chromosome-level genome assembly of Phrynocephalus forsythii using third-generation DNA sequencing and Hi-C analysis.</title>
        <authorList>
            <person name="Qi Y."/>
            <person name="Zhao W."/>
            <person name="Zhao Y."/>
            <person name="Niu C."/>
            <person name="Cao S."/>
            <person name="Zhang Y."/>
        </authorList>
    </citation>
    <scope>NUCLEOTIDE SEQUENCE</scope>
    <source>
        <tissue evidence="12">Muscle</tissue>
    </source>
</reference>
<feature type="domain" description="G-protein coupled receptors family 1 profile" evidence="11">
    <location>
        <begin position="65"/>
        <end position="178"/>
    </location>
</feature>
<dbReference type="PANTHER" id="PTHR24246:SF27">
    <property type="entry name" value="ADENOSINE RECEPTOR, ISOFORM A"/>
    <property type="match status" value="1"/>
</dbReference>
<evidence type="ECO:0000256" key="5">
    <source>
        <dbReference type="ARBA" id="ARBA00023040"/>
    </source>
</evidence>
<keyword evidence="13" id="KW-1185">Reference proteome</keyword>
<keyword evidence="5" id="KW-0297">G-protein coupled receptor</keyword>
<feature type="transmembrane region" description="Helical" evidence="10">
    <location>
        <begin position="126"/>
        <end position="149"/>
    </location>
</feature>
<protein>
    <recommendedName>
        <fullName evidence="11">G-protein coupled receptors family 1 profile domain-containing protein</fullName>
    </recommendedName>
</protein>
<evidence type="ECO:0000256" key="8">
    <source>
        <dbReference type="ARBA" id="ARBA00023180"/>
    </source>
</evidence>
<evidence type="ECO:0000256" key="1">
    <source>
        <dbReference type="ARBA" id="ARBA00004651"/>
    </source>
</evidence>
<keyword evidence="9" id="KW-0807">Transducer</keyword>
<dbReference type="AlphaFoldDB" id="A0A9Q0X6D7"/>
<dbReference type="GO" id="GO:0005886">
    <property type="term" value="C:plasma membrane"/>
    <property type="evidence" value="ECO:0007669"/>
    <property type="project" value="UniProtKB-SubCell"/>
</dbReference>
<proteinExistence type="predicted"/>
<evidence type="ECO:0000313" key="12">
    <source>
        <dbReference type="EMBL" id="KAJ7304024.1"/>
    </source>
</evidence>
<dbReference type="SUPFAM" id="SSF81321">
    <property type="entry name" value="Family A G protein-coupled receptor-like"/>
    <property type="match status" value="1"/>
</dbReference>
<evidence type="ECO:0000256" key="7">
    <source>
        <dbReference type="ARBA" id="ARBA00023170"/>
    </source>
</evidence>
<keyword evidence="2" id="KW-1003">Cell membrane</keyword>
<dbReference type="PRINTS" id="PR00237">
    <property type="entry name" value="GPCRRHODOPSN"/>
</dbReference>
<dbReference type="PROSITE" id="PS50262">
    <property type="entry name" value="G_PROTEIN_RECEP_F1_2"/>
    <property type="match status" value="1"/>
</dbReference>
<name>A0A9Q0X6D7_9SAUR</name>
<organism evidence="12 13">
    <name type="scientific">Phrynocephalus forsythii</name>
    <dbReference type="NCBI Taxonomy" id="171643"/>
    <lineage>
        <taxon>Eukaryota</taxon>
        <taxon>Metazoa</taxon>
        <taxon>Chordata</taxon>
        <taxon>Craniata</taxon>
        <taxon>Vertebrata</taxon>
        <taxon>Euteleostomi</taxon>
        <taxon>Lepidosauria</taxon>
        <taxon>Squamata</taxon>
        <taxon>Bifurcata</taxon>
        <taxon>Unidentata</taxon>
        <taxon>Episquamata</taxon>
        <taxon>Toxicofera</taxon>
        <taxon>Iguania</taxon>
        <taxon>Acrodonta</taxon>
        <taxon>Agamidae</taxon>
        <taxon>Agaminae</taxon>
        <taxon>Phrynocephalus</taxon>
    </lineage>
</organism>
<dbReference type="Gene3D" id="1.20.1070.10">
    <property type="entry name" value="Rhodopsin 7-helix transmembrane proteins"/>
    <property type="match status" value="1"/>
</dbReference>
<dbReference type="GO" id="GO:0004930">
    <property type="term" value="F:G protein-coupled receptor activity"/>
    <property type="evidence" value="ECO:0007669"/>
    <property type="project" value="UniProtKB-KW"/>
</dbReference>
<dbReference type="OrthoDB" id="284782at2759"/>
<dbReference type="InterPro" id="IPR000276">
    <property type="entry name" value="GPCR_Rhodpsn"/>
</dbReference>
<keyword evidence="3 10" id="KW-0812">Transmembrane</keyword>
<keyword evidence="8" id="KW-0325">Glycoprotein</keyword>
<dbReference type="PANTHER" id="PTHR24246">
    <property type="entry name" value="OLFACTORY RECEPTOR AND ADENOSINE RECEPTOR"/>
    <property type="match status" value="1"/>
</dbReference>
<dbReference type="InterPro" id="IPR017452">
    <property type="entry name" value="GPCR_Rhodpsn_7TM"/>
</dbReference>
<keyword evidence="6 10" id="KW-0472">Membrane</keyword>
<gene>
    <name evidence="12" type="ORF">JRQ81_011543</name>
</gene>
<comment type="subcellular location">
    <subcellularLocation>
        <location evidence="1">Cell membrane</location>
        <topology evidence="1">Multi-pass membrane protein</topology>
    </subcellularLocation>
</comment>
<dbReference type="Proteomes" id="UP001142489">
    <property type="component" value="Unassembled WGS sequence"/>
</dbReference>
<evidence type="ECO:0000313" key="13">
    <source>
        <dbReference type="Proteomes" id="UP001142489"/>
    </source>
</evidence>
<evidence type="ECO:0000256" key="6">
    <source>
        <dbReference type="ARBA" id="ARBA00023136"/>
    </source>
</evidence>
<comment type="caution">
    <text evidence="12">The sequence shown here is derived from an EMBL/GenBank/DDBJ whole genome shotgun (WGS) entry which is preliminary data.</text>
</comment>
<evidence type="ECO:0000256" key="3">
    <source>
        <dbReference type="ARBA" id="ARBA00022692"/>
    </source>
</evidence>
<evidence type="ECO:0000256" key="4">
    <source>
        <dbReference type="ARBA" id="ARBA00022989"/>
    </source>
</evidence>
<dbReference type="EMBL" id="JAPFRF010000023">
    <property type="protein sequence ID" value="KAJ7304024.1"/>
    <property type="molecule type" value="Genomic_DNA"/>
</dbReference>
<sequence length="217" mass="24927">MMGWNRLHQYVETGNKTLAVNFPSERAAFMTLTYNIPPGRLLSNVDPGEQDFGYNEIHDGHLVHCSFTSIFTPEYLVYFVFVTCTLLPLAAMLGIYADLFRVVRSHFRSQALWPAKRKELHMARTLFLLVGVFCLCWMPLHVISCIQLLCPSCPHYESLERLAVLFSHSNSLANPLVYALRKKDFGQALRSVFLSHVLHWPRLKAYCCPNQKVHPQT</sequence>
<feature type="transmembrane region" description="Helical" evidence="10">
    <location>
        <begin position="76"/>
        <end position="99"/>
    </location>
</feature>
<evidence type="ECO:0000256" key="2">
    <source>
        <dbReference type="ARBA" id="ARBA00022475"/>
    </source>
</evidence>
<dbReference type="Pfam" id="PF00001">
    <property type="entry name" value="7tm_1"/>
    <property type="match status" value="1"/>
</dbReference>